<dbReference type="EMBL" id="CACVKT020005989">
    <property type="protein sequence ID" value="CAC5399269.1"/>
    <property type="molecule type" value="Genomic_DNA"/>
</dbReference>
<dbReference type="AlphaFoldDB" id="A0A6J8CV19"/>
<dbReference type="Pfam" id="PF18738">
    <property type="entry name" value="HEPN_DZIP3"/>
    <property type="match status" value="1"/>
</dbReference>
<name>A0A6J8CV19_MYTCO</name>
<sequence>MITKEVDNFLRTIYLHYQVVTPALRRYFEGKHPNLVSDLSCYYSRLHNMYNRKILYQAQWDILHPPTGSNAVSTADFDVTLMVCLLRSLPPVVSTPTTGFDALPLTSDTSDGAHIARIKYYKNIIVSYSKDGILSDTFFKTIWSDLEKAIHGLGNQQDVKDAADAKSKVLDYESVKKLINQHDFFYQKFEDHDTKITKLETDYIQQNRKRLNDHAKHEYKQCVHSIKMSKLDTTVEKMETGDVR</sequence>
<gene>
    <name evidence="2" type="ORF">MCOR_33544</name>
</gene>
<keyword evidence="3" id="KW-1185">Reference proteome</keyword>
<feature type="domain" description="DZIP3-like HEPN" evidence="1">
    <location>
        <begin position="43"/>
        <end position="175"/>
    </location>
</feature>
<protein>
    <recommendedName>
        <fullName evidence="1">DZIP3-like HEPN domain-containing protein</fullName>
    </recommendedName>
</protein>
<accession>A0A6J8CV19</accession>
<dbReference type="OrthoDB" id="10008050at2759"/>
<proteinExistence type="predicted"/>
<evidence type="ECO:0000313" key="3">
    <source>
        <dbReference type="Proteomes" id="UP000507470"/>
    </source>
</evidence>
<reference evidence="2 3" key="1">
    <citation type="submission" date="2020-06" db="EMBL/GenBank/DDBJ databases">
        <authorList>
            <person name="Li R."/>
            <person name="Bekaert M."/>
        </authorList>
    </citation>
    <scope>NUCLEOTIDE SEQUENCE [LARGE SCALE GENOMIC DNA]</scope>
    <source>
        <strain evidence="3">wild</strain>
    </source>
</reference>
<dbReference type="InterPro" id="IPR041249">
    <property type="entry name" value="HEPN_DZIP3"/>
</dbReference>
<evidence type="ECO:0000259" key="1">
    <source>
        <dbReference type="Pfam" id="PF18738"/>
    </source>
</evidence>
<organism evidence="2 3">
    <name type="scientific">Mytilus coruscus</name>
    <name type="common">Sea mussel</name>
    <dbReference type="NCBI Taxonomy" id="42192"/>
    <lineage>
        <taxon>Eukaryota</taxon>
        <taxon>Metazoa</taxon>
        <taxon>Spiralia</taxon>
        <taxon>Lophotrochozoa</taxon>
        <taxon>Mollusca</taxon>
        <taxon>Bivalvia</taxon>
        <taxon>Autobranchia</taxon>
        <taxon>Pteriomorphia</taxon>
        <taxon>Mytilida</taxon>
        <taxon>Mytiloidea</taxon>
        <taxon>Mytilidae</taxon>
        <taxon>Mytilinae</taxon>
        <taxon>Mytilus</taxon>
    </lineage>
</organism>
<evidence type="ECO:0000313" key="2">
    <source>
        <dbReference type="EMBL" id="CAC5399269.1"/>
    </source>
</evidence>
<dbReference type="Proteomes" id="UP000507470">
    <property type="component" value="Unassembled WGS sequence"/>
</dbReference>